<dbReference type="Proteomes" id="UP000680588">
    <property type="component" value="Chromosome"/>
</dbReference>
<keyword evidence="3 13" id="KW-0349">Heme</keyword>
<evidence type="ECO:0000259" key="15">
    <source>
        <dbReference type="Pfam" id="PF20628"/>
    </source>
</evidence>
<keyword evidence="17" id="KW-1185">Reference proteome</keyword>
<keyword evidence="7 13" id="KW-0408">Iron</keyword>
<evidence type="ECO:0000256" key="8">
    <source>
        <dbReference type="ARBA" id="ARBA00023239"/>
    </source>
</evidence>
<keyword evidence="2 13" id="KW-0575">Peroxidase</keyword>
<reference evidence="16" key="1">
    <citation type="submission" date="2021-06" db="EMBL/GenBank/DDBJ databases">
        <title>Novel species in genus Arthrobacter.</title>
        <authorList>
            <person name="Zhang G."/>
        </authorList>
    </citation>
    <scope>NUCLEOTIDE SEQUENCE</scope>
    <source>
        <strain evidence="16">Zg-ZUI122</strain>
    </source>
</reference>
<dbReference type="EMBL" id="CP076456">
    <property type="protein sequence ID" value="QWQ37254.1"/>
    <property type="molecule type" value="Genomic_DNA"/>
</dbReference>
<dbReference type="PROSITE" id="PS51404">
    <property type="entry name" value="DYP_PEROXIDASE"/>
    <property type="match status" value="1"/>
</dbReference>
<dbReference type="GO" id="GO:0033212">
    <property type="term" value="P:iron import into cell"/>
    <property type="evidence" value="ECO:0007669"/>
    <property type="project" value="InterPro"/>
</dbReference>
<dbReference type="SUPFAM" id="SSF54909">
    <property type="entry name" value="Dimeric alpha+beta barrel"/>
    <property type="match status" value="1"/>
</dbReference>
<comment type="catalytic activity">
    <reaction evidence="12">
        <text>heme b + 2 H(+) = protoporphyrin IX + Fe(2+)</text>
        <dbReference type="Rhea" id="RHEA:22584"/>
        <dbReference type="ChEBI" id="CHEBI:15378"/>
        <dbReference type="ChEBI" id="CHEBI:29033"/>
        <dbReference type="ChEBI" id="CHEBI:57306"/>
        <dbReference type="ChEBI" id="CHEBI:60344"/>
        <dbReference type="EC" id="4.98.1.1"/>
    </reaction>
    <physiologicalReaction direction="left-to-right" evidence="12">
        <dbReference type="Rhea" id="RHEA:22585"/>
    </physiologicalReaction>
</comment>
<gene>
    <name evidence="16" type="primary">efeB</name>
    <name evidence="16" type="ORF">KG104_05715</name>
</gene>
<evidence type="ECO:0000256" key="1">
    <source>
        <dbReference type="ARBA" id="ARBA00004196"/>
    </source>
</evidence>
<dbReference type="PANTHER" id="PTHR30521">
    <property type="entry name" value="DEFERROCHELATASE/PEROXIDASE"/>
    <property type="match status" value="1"/>
</dbReference>
<evidence type="ECO:0000256" key="7">
    <source>
        <dbReference type="ARBA" id="ARBA00023004"/>
    </source>
</evidence>
<evidence type="ECO:0000259" key="14">
    <source>
        <dbReference type="Pfam" id="PF04261"/>
    </source>
</evidence>
<name>A0A975XLS9_9MICC</name>
<dbReference type="PROSITE" id="PS51318">
    <property type="entry name" value="TAT"/>
    <property type="match status" value="1"/>
</dbReference>
<evidence type="ECO:0000256" key="4">
    <source>
        <dbReference type="ARBA" id="ARBA00022723"/>
    </source>
</evidence>
<dbReference type="GO" id="GO:0004601">
    <property type="term" value="F:peroxidase activity"/>
    <property type="evidence" value="ECO:0007669"/>
    <property type="project" value="UniProtKB-KW"/>
</dbReference>
<evidence type="ECO:0000313" key="16">
    <source>
        <dbReference type="EMBL" id="QWQ37254.1"/>
    </source>
</evidence>
<proteinExistence type="inferred from homology"/>
<dbReference type="GO" id="GO:0030313">
    <property type="term" value="C:cell envelope"/>
    <property type="evidence" value="ECO:0007669"/>
    <property type="project" value="UniProtKB-SubCell"/>
</dbReference>
<evidence type="ECO:0000256" key="6">
    <source>
        <dbReference type="ARBA" id="ARBA00023002"/>
    </source>
</evidence>
<comment type="subcellular location">
    <subcellularLocation>
        <location evidence="1">Cell envelope</location>
    </subcellularLocation>
</comment>
<evidence type="ECO:0000256" key="2">
    <source>
        <dbReference type="ARBA" id="ARBA00022559"/>
    </source>
</evidence>
<protein>
    <recommendedName>
        <fullName evidence="10 13">Deferrochelatase</fullName>
        <ecNumber evidence="13">1.11.1.-</ecNumber>
    </recommendedName>
    <alternativeName>
        <fullName evidence="11 13">Peroxidase EfeB</fullName>
    </alternativeName>
</protein>
<dbReference type="GO" id="GO:0020037">
    <property type="term" value="F:heme binding"/>
    <property type="evidence" value="ECO:0007669"/>
    <property type="project" value="InterPro"/>
</dbReference>
<dbReference type="GO" id="GO:0005829">
    <property type="term" value="C:cytosol"/>
    <property type="evidence" value="ECO:0007669"/>
    <property type="project" value="TreeGrafter"/>
</dbReference>
<dbReference type="Pfam" id="PF20628">
    <property type="entry name" value="Dyp_perox_C"/>
    <property type="match status" value="1"/>
</dbReference>
<evidence type="ECO:0000256" key="10">
    <source>
        <dbReference type="ARBA" id="ARBA00033771"/>
    </source>
</evidence>
<accession>A0A975XLS9</accession>
<evidence type="ECO:0000256" key="3">
    <source>
        <dbReference type="ARBA" id="ARBA00022617"/>
    </source>
</evidence>
<evidence type="ECO:0000256" key="9">
    <source>
        <dbReference type="ARBA" id="ARBA00025737"/>
    </source>
</evidence>
<keyword evidence="6 13" id="KW-0560">Oxidoreductase</keyword>
<keyword evidence="5" id="KW-0732">Signal</keyword>
<dbReference type="NCBIfam" id="TIGR01413">
    <property type="entry name" value="Dyp_perox_fam"/>
    <property type="match status" value="1"/>
</dbReference>
<feature type="domain" description="Dyp-type peroxidase N-terminal" evidence="14">
    <location>
        <begin position="57"/>
        <end position="216"/>
    </location>
</feature>
<comment type="function">
    <text evidence="13">Involved in the recovery of exogenous heme iron. Extracts iron from heme while preserving the protoporphyrin ring intact.</text>
</comment>
<dbReference type="InterPro" id="IPR006314">
    <property type="entry name" value="Dyp_peroxidase"/>
</dbReference>
<dbReference type="EC" id="1.11.1.-" evidence="13"/>
<sequence length="423" mass="44992">MCPQESRGGGGLSRRGLFTAAGAGGIGLAAGAAGAFAAGRERSSPVNDVVPLYGAHQAGITTEAQDHMHTAAFDLTASTRQSVISLLRDWTEAAEAMTAGRDVGATGASGGAYDAPPEDTGEAQDLHAAHLTITFGFGRTLFEKDGEDRYGVRSRLPAALIDLPLFSGDALEPNRTGGDLMVQACADDPQVAVHAVRNLSRIAFGRARVRWSQLGFGRTASTSTGQVTPRNLFGFKDGTANIMAQDRDLLDKHVWVGGSPAAEAWLDGGTYAVMRRIRMHVETWDRTTLREQELVVGRTKRKGAPLSGGDEFTAPDFSLPGRNGPLIDAGSHLALAHPDHNGGVHMLRRGYNYADGTDDLGRFDAGQFFVAYLVDPRSHYVPMQSAMAKNDLMAEYLRHTGSGLFAVPPGIQAGEYIGQPLFS</sequence>
<dbReference type="PANTHER" id="PTHR30521:SF4">
    <property type="entry name" value="DEFERROCHELATASE"/>
    <property type="match status" value="1"/>
</dbReference>
<evidence type="ECO:0000256" key="12">
    <source>
        <dbReference type="ARBA" id="ARBA00048856"/>
    </source>
</evidence>
<dbReference type="InterPro" id="IPR011008">
    <property type="entry name" value="Dimeric_a/b-barrel"/>
</dbReference>
<dbReference type="AlphaFoldDB" id="A0A975XLS9"/>
<dbReference type="InterPro" id="IPR006311">
    <property type="entry name" value="TAT_signal"/>
</dbReference>
<comment type="similarity">
    <text evidence="9 13">Belongs to the DyP-type peroxidase family.</text>
</comment>
<dbReference type="NCBIfam" id="TIGR01412">
    <property type="entry name" value="tat_substr_1"/>
    <property type="match status" value="1"/>
</dbReference>
<dbReference type="Pfam" id="PF04261">
    <property type="entry name" value="Dyp_perox_N"/>
    <property type="match status" value="1"/>
</dbReference>
<evidence type="ECO:0000256" key="5">
    <source>
        <dbReference type="ARBA" id="ARBA00022729"/>
    </source>
</evidence>
<comment type="cofactor">
    <cofactor evidence="13">
        <name>heme b</name>
        <dbReference type="ChEBI" id="CHEBI:60344"/>
    </cofactor>
    <text evidence="13">Binds 1 heme b (iron(II)-protoporphyrin IX) group non-covalently per subunit.</text>
</comment>
<dbReference type="RefSeq" id="WP_104161795.1">
    <property type="nucleotide sequence ID" value="NZ_CP076456.1"/>
</dbReference>
<keyword evidence="8 16" id="KW-0456">Lyase</keyword>
<organism evidence="16 17">
    <name type="scientific">Arthrobacter sunyaminii</name>
    <dbReference type="NCBI Taxonomy" id="2816859"/>
    <lineage>
        <taxon>Bacteria</taxon>
        <taxon>Bacillati</taxon>
        <taxon>Actinomycetota</taxon>
        <taxon>Actinomycetes</taxon>
        <taxon>Micrococcales</taxon>
        <taxon>Micrococcaceae</taxon>
        <taxon>Arthrobacter</taxon>
    </lineage>
</organism>
<feature type="domain" description="Dyp-type peroxidase C-terminal" evidence="15">
    <location>
        <begin position="228"/>
        <end position="410"/>
    </location>
</feature>
<dbReference type="KEGG" id="asun:KG104_05715"/>
<keyword evidence="4 13" id="KW-0479">Metal-binding</keyword>
<dbReference type="InterPro" id="IPR006313">
    <property type="entry name" value="EfeB/EfeN"/>
</dbReference>
<dbReference type="GO" id="GO:0004325">
    <property type="term" value="F:ferrochelatase activity"/>
    <property type="evidence" value="ECO:0007669"/>
    <property type="project" value="UniProtKB-EC"/>
</dbReference>
<evidence type="ECO:0000256" key="11">
    <source>
        <dbReference type="ARBA" id="ARBA00033775"/>
    </source>
</evidence>
<evidence type="ECO:0000256" key="13">
    <source>
        <dbReference type="RuleBase" id="RU365017"/>
    </source>
</evidence>
<dbReference type="GO" id="GO:0046872">
    <property type="term" value="F:metal ion binding"/>
    <property type="evidence" value="ECO:0007669"/>
    <property type="project" value="UniProtKB-KW"/>
</dbReference>
<dbReference type="InterPro" id="IPR048328">
    <property type="entry name" value="Dyp_perox_C"/>
</dbReference>
<evidence type="ECO:0000313" key="17">
    <source>
        <dbReference type="Proteomes" id="UP000680588"/>
    </source>
</evidence>
<dbReference type="InterPro" id="IPR048327">
    <property type="entry name" value="Dyp_perox_N"/>
</dbReference>